<evidence type="ECO:0000313" key="4">
    <source>
        <dbReference type="Proteomes" id="UP000282574"/>
    </source>
</evidence>
<dbReference type="EMBL" id="RSCK01000087">
    <property type="protein sequence ID" value="RUT04483.1"/>
    <property type="molecule type" value="Genomic_DNA"/>
</dbReference>
<protein>
    <recommendedName>
        <fullName evidence="5">P pilus assembly/Cpx signaling pathway, periplasmic inhibitor/zinc-resistance associated protein</fullName>
    </recommendedName>
</protein>
<sequence>MQFKLIPLLASAIALSIATVPLAAQAEPVAPGLQIAQAQDKIPPRLEKLGLTQEQRDKIAEIRRNTRTQIEAVMTPAQREQLKTVRESRQRRREALASLNLTPEQKTKMQQIRQSAKSQFDAVLTPQQQQQLQQMRQERGWKGQRGEL</sequence>
<feature type="compositionally biased region" description="Basic and acidic residues" evidence="1">
    <location>
        <begin position="136"/>
        <end position="148"/>
    </location>
</feature>
<feature type="signal peptide" evidence="2">
    <location>
        <begin position="1"/>
        <end position="26"/>
    </location>
</feature>
<dbReference type="RefSeq" id="WP_106167931.1">
    <property type="nucleotide sequence ID" value="NZ_JAVKZF010000001.1"/>
</dbReference>
<dbReference type="Proteomes" id="UP000282574">
    <property type="component" value="Unassembled WGS sequence"/>
</dbReference>
<proteinExistence type="predicted"/>
<feature type="region of interest" description="Disordered" evidence="1">
    <location>
        <begin position="78"/>
        <end position="148"/>
    </location>
</feature>
<feature type="chain" id="PRO_5044261776" description="P pilus assembly/Cpx signaling pathway, periplasmic inhibitor/zinc-resistance associated protein" evidence="2">
    <location>
        <begin position="27"/>
        <end position="148"/>
    </location>
</feature>
<evidence type="ECO:0000313" key="3">
    <source>
        <dbReference type="EMBL" id="RUT04483.1"/>
    </source>
</evidence>
<accession>A0AB37UBF1</accession>
<keyword evidence="2" id="KW-0732">Signal</keyword>
<dbReference type="AlphaFoldDB" id="A0AB37UBF1"/>
<keyword evidence="4" id="KW-1185">Reference proteome</keyword>
<gene>
    <name evidence="3" type="ORF">DSM107010_58110</name>
</gene>
<evidence type="ECO:0000256" key="1">
    <source>
        <dbReference type="SAM" id="MobiDB-lite"/>
    </source>
</evidence>
<name>A0AB37UBF1_9CYAN</name>
<evidence type="ECO:0000256" key="2">
    <source>
        <dbReference type="SAM" id="SignalP"/>
    </source>
</evidence>
<comment type="caution">
    <text evidence="3">The sequence shown here is derived from an EMBL/GenBank/DDBJ whole genome shotgun (WGS) entry which is preliminary data.</text>
</comment>
<evidence type="ECO:0008006" key="5">
    <source>
        <dbReference type="Google" id="ProtNLM"/>
    </source>
</evidence>
<organism evidence="3 4">
    <name type="scientific">Chroococcidiopsis cubana SAG 39.79</name>
    <dbReference type="NCBI Taxonomy" id="388085"/>
    <lineage>
        <taxon>Bacteria</taxon>
        <taxon>Bacillati</taxon>
        <taxon>Cyanobacteriota</taxon>
        <taxon>Cyanophyceae</taxon>
        <taxon>Chroococcidiopsidales</taxon>
        <taxon>Chroococcidiopsidaceae</taxon>
        <taxon>Chroococcidiopsis</taxon>
    </lineage>
</organism>
<feature type="compositionally biased region" description="Polar residues" evidence="1">
    <location>
        <begin position="99"/>
        <end position="118"/>
    </location>
</feature>
<reference evidence="3 4" key="1">
    <citation type="journal article" date="2019" name="Genome Biol. Evol.">
        <title>Day and night: Metabolic profiles and evolutionary relationships of six axenic non-marine cyanobacteria.</title>
        <authorList>
            <person name="Will S.E."/>
            <person name="Henke P."/>
            <person name="Boedeker C."/>
            <person name="Huang S."/>
            <person name="Brinkmann H."/>
            <person name="Rohde M."/>
            <person name="Jarek M."/>
            <person name="Friedl T."/>
            <person name="Seufert S."/>
            <person name="Schumacher M."/>
            <person name="Overmann J."/>
            <person name="Neumann-Schaal M."/>
            <person name="Petersen J."/>
        </authorList>
    </citation>
    <scope>NUCLEOTIDE SEQUENCE [LARGE SCALE GENOMIC DNA]</scope>
    <source>
        <strain evidence="3 4">SAG 39.79</strain>
    </source>
</reference>